<evidence type="ECO:0000313" key="2">
    <source>
        <dbReference type="Proteomes" id="UP000297496"/>
    </source>
</evidence>
<dbReference type="OrthoDB" id="3790584at2"/>
<protein>
    <submittedName>
        <fullName evidence="1">Uncharacterized protein</fullName>
    </submittedName>
</protein>
<gene>
    <name evidence="1" type="ORF">EXE59_08325</name>
</gene>
<dbReference type="EMBL" id="SRRO01000001">
    <property type="protein sequence ID" value="TGN63957.1"/>
    <property type="molecule type" value="Genomic_DNA"/>
</dbReference>
<proteinExistence type="predicted"/>
<comment type="caution">
    <text evidence="1">The sequence shown here is derived from an EMBL/GenBank/DDBJ whole genome shotgun (WGS) entry which is preliminary data.</text>
</comment>
<dbReference type="Proteomes" id="UP000297496">
    <property type="component" value="Unassembled WGS sequence"/>
</dbReference>
<evidence type="ECO:0000313" key="1">
    <source>
        <dbReference type="EMBL" id="TGN63957.1"/>
    </source>
</evidence>
<reference evidence="1 2" key="1">
    <citation type="submission" date="2019-04" db="EMBL/GenBank/DDBJ databases">
        <title>Three New Species of Nocardioides, Nocardioides euryhalodurans sp. nov., Nocardioides seonyuensis sp. nov. and Nocardioides eburneoflavus sp. nov. Isolated from Soil.</title>
        <authorList>
            <person name="Roh S.G."/>
            <person name="Lee C."/>
            <person name="Kim M.-K."/>
            <person name="Kim S.B."/>
        </authorList>
    </citation>
    <scope>NUCLEOTIDE SEQUENCE [LARGE SCALE GENOMIC DNA]</scope>
    <source>
        <strain evidence="1 2">MMS17-SY213</strain>
    </source>
</reference>
<name>A0A4Z1CFT1_9ACTN</name>
<dbReference type="RefSeq" id="WP_135838487.1">
    <property type="nucleotide sequence ID" value="NZ_SRRO01000001.1"/>
</dbReference>
<dbReference type="AlphaFoldDB" id="A0A4Z1CFT1"/>
<sequence length="96" mass="10155">MSPATAPRPSGPAPVQVVVDDVPDLDERVRDAARSARARHCAVELVEPFVEACDHAARAELSRRMDAALTVARRSAPGVEIRVGAHVGVPRPRGAS</sequence>
<accession>A0A4Z1CFT1</accession>
<keyword evidence="2" id="KW-1185">Reference proteome</keyword>
<organism evidence="1 2">
    <name type="scientific">Nocardioides eburneiflavus</name>
    <dbReference type="NCBI Taxonomy" id="2518372"/>
    <lineage>
        <taxon>Bacteria</taxon>
        <taxon>Bacillati</taxon>
        <taxon>Actinomycetota</taxon>
        <taxon>Actinomycetes</taxon>
        <taxon>Propionibacteriales</taxon>
        <taxon>Nocardioidaceae</taxon>
        <taxon>Nocardioides</taxon>
    </lineage>
</organism>